<dbReference type="Gene3D" id="3.40.1810.10">
    <property type="entry name" value="Transcription factor, MADS-box"/>
    <property type="match status" value="1"/>
</dbReference>
<protein>
    <submittedName>
        <fullName evidence="9">Agamous-like MADS-box protein AGL80</fullName>
    </submittedName>
</protein>
<keyword evidence="5" id="KW-0539">Nucleus</keyword>
<evidence type="ECO:0000256" key="5">
    <source>
        <dbReference type="ARBA" id="ARBA00023242"/>
    </source>
</evidence>
<dbReference type="InterPro" id="IPR050142">
    <property type="entry name" value="MADS-box/MEF2_TF"/>
</dbReference>
<gene>
    <name evidence="9" type="ORF">AAHA92_28581</name>
</gene>
<dbReference type="CDD" id="cd00266">
    <property type="entry name" value="MADS_SRF_like"/>
    <property type="match status" value="1"/>
</dbReference>
<dbReference type="PANTHER" id="PTHR48019">
    <property type="entry name" value="SERUM RESPONSE FACTOR HOMOLOG"/>
    <property type="match status" value="1"/>
</dbReference>
<evidence type="ECO:0000256" key="3">
    <source>
        <dbReference type="ARBA" id="ARBA00023125"/>
    </source>
</evidence>
<name>A0ABD1FVK6_SALDI</name>
<dbReference type="InterPro" id="IPR002100">
    <property type="entry name" value="TF_MADSbox"/>
</dbReference>
<accession>A0ABD1FVK6</accession>
<feature type="region of interest" description="Disordered" evidence="7">
    <location>
        <begin position="166"/>
        <end position="192"/>
    </location>
</feature>
<comment type="subcellular location">
    <subcellularLocation>
        <location evidence="1">Nucleus</location>
    </subcellularLocation>
</comment>
<proteinExistence type="predicted"/>
<evidence type="ECO:0000256" key="2">
    <source>
        <dbReference type="ARBA" id="ARBA00023015"/>
    </source>
</evidence>
<reference evidence="9 10" key="1">
    <citation type="submission" date="2024-06" db="EMBL/GenBank/DDBJ databases">
        <title>A chromosome level genome sequence of Diviner's sage (Salvia divinorum).</title>
        <authorList>
            <person name="Ford S.A."/>
            <person name="Ro D.-K."/>
            <person name="Ness R.W."/>
            <person name="Phillips M.A."/>
        </authorList>
    </citation>
    <scope>NUCLEOTIDE SEQUENCE [LARGE SCALE GENOMIC DNA]</scope>
    <source>
        <strain evidence="9">SAF-2024a</strain>
        <tissue evidence="9">Leaf</tissue>
    </source>
</reference>
<feature type="compositionally biased region" description="Pro residues" evidence="7">
    <location>
        <begin position="166"/>
        <end position="190"/>
    </location>
</feature>
<dbReference type="GO" id="GO:0005634">
    <property type="term" value="C:nucleus"/>
    <property type="evidence" value="ECO:0007669"/>
    <property type="project" value="UniProtKB-SubCell"/>
</dbReference>
<dbReference type="AlphaFoldDB" id="A0ABD1FVK6"/>
<keyword evidence="2" id="KW-0805">Transcription regulation</keyword>
<feature type="domain" description="MADS-box" evidence="8">
    <location>
        <begin position="1"/>
        <end position="49"/>
    </location>
</feature>
<dbReference type="GO" id="GO:0003677">
    <property type="term" value="F:DNA binding"/>
    <property type="evidence" value="ECO:0007669"/>
    <property type="project" value="UniProtKB-KW"/>
</dbReference>
<keyword evidence="4" id="KW-0804">Transcription</keyword>
<dbReference type="InterPro" id="IPR036879">
    <property type="entry name" value="TF_MADSbox_sf"/>
</dbReference>
<organism evidence="9 10">
    <name type="scientific">Salvia divinorum</name>
    <name type="common">Maria pastora</name>
    <name type="synonym">Diviner's sage</name>
    <dbReference type="NCBI Taxonomy" id="28513"/>
    <lineage>
        <taxon>Eukaryota</taxon>
        <taxon>Viridiplantae</taxon>
        <taxon>Streptophyta</taxon>
        <taxon>Embryophyta</taxon>
        <taxon>Tracheophyta</taxon>
        <taxon>Spermatophyta</taxon>
        <taxon>Magnoliopsida</taxon>
        <taxon>eudicotyledons</taxon>
        <taxon>Gunneridae</taxon>
        <taxon>Pentapetalae</taxon>
        <taxon>asterids</taxon>
        <taxon>lamiids</taxon>
        <taxon>Lamiales</taxon>
        <taxon>Lamiaceae</taxon>
        <taxon>Nepetoideae</taxon>
        <taxon>Mentheae</taxon>
        <taxon>Salviinae</taxon>
        <taxon>Salvia</taxon>
        <taxon>Salvia subgen. Calosphace</taxon>
    </lineage>
</organism>
<evidence type="ECO:0000313" key="9">
    <source>
        <dbReference type="EMBL" id="KAL1535851.1"/>
    </source>
</evidence>
<keyword evidence="10" id="KW-1185">Reference proteome</keyword>
<dbReference type="InterPro" id="IPR033897">
    <property type="entry name" value="SRF-like_MADS-box"/>
</dbReference>
<dbReference type="Pfam" id="PF00319">
    <property type="entry name" value="SRF-TF"/>
    <property type="match status" value="1"/>
</dbReference>
<dbReference type="Proteomes" id="UP001567538">
    <property type="component" value="Unassembled WGS sequence"/>
</dbReference>
<dbReference type="PROSITE" id="PS50066">
    <property type="entry name" value="MADS_BOX_2"/>
    <property type="match status" value="1"/>
</dbReference>
<sequence>MTRKKVTLAYITNDSERKASYKKRKKGLIKKVSELSTLCGVDACAIIYSPYDPVPEVWPSPLAAQSILARFRKLSNMDQSRKMVNQESFTRQRIKKASEQLRRLQKDNNCRELEAFMFRCITGQASVDSFNLTDVSEMGWVINQTLREIKGRMDAMAAEHQRRLAAPPPLAPLPPLPPPPPMLAAPPPPAVEEAPARMEEDGMESFPWNLVQSPTAGGGAGMDGSGLGWDPGMVLPYPYIFGQSNSSQSGQNPNPFNQ</sequence>
<dbReference type="FunFam" id="3.40.1810.10:FF:000018">
    <property type="entry name" value="agamous-like MADS-box protein AGL80"/>
    <property type="match status" value="1"/>
</dbReference>
<dbReference type="SUPFAM" id="SSF55455">
    <property type="entry name" value="SRF-like"/>
    <property type="match status" value="1"/>
</dbReference>
<evidence type="ECO:0000256" key="6">
    <source>
        <dbReference type="SAM" id="Coils"/>
    </source>
</evidence>
<keyword evidence="6" id="KW-0175">Coiled coil</keyword>
<evidence type="ECO:0000256" key="1">
    <source>
        <dbReference type="ARBA" id="ARBA00004123"/>
    </source>
</evidence>
<feature type="coiled-coil region" evidence="6">
    <location>
        <begin position="87"/>
        <end position="114"/>
    </location>
</feature>
<dbReference type="SMART" id="SM00432">
    <property type="entry name" value="MADS"/>
    <property type="match status" value="1"/>
</dbReference>
<evidence type="ECO:0000256" key="4">
    <source>
        <dbReference type="ARBA" id="ARBA00023163"/>
    </source>
</evidence>
<keyword evidence="3" id="KW-0238">DNA-binding</keyword>
<evidence type="ECO:0000313" key="10">
    <source>
        <dbReference type="Proteomes" id="UP001567538"/>
    </source>
</evidence>
<evidence type="ECO:0000256" key="7">
    <source>
        <dbReference type="SAM" id="MobiDB-lite"/>
    </source>
</evidence>
<comment type="caution">
    <text evidence="9">The sequence shown here is derived from an EMBL/GenBank/DDBJ whole genome shotgun (WGS) entry which is preliminary data.</text>
</comment>
<evidence type="ECO:0000259" key="8">
    <source>
        <dbReference type="PROSITE" id="PS50066"/>
    </source>
</evidence>
<dbReference type="PRINTS" id="PR00404">
    <property type="entry name" value="MADSDOMAIN"/>
</dbReference>
<dbReference type="EMBL" id="JBEAFC010000011">
    <property type="protein sequence ID" value="KAL1535851.1"/>
    <property type="molecule type" value="Genomic_DNA"/>
</dbReference>